<protein>
    <submittedName>
        <fullName evidence="2">Uncharacterized protein</fullName>
    </submittedName>
</protein>
<feature type="transmembrane region" description="Helical" evidence="1">
    <location>
        <begin position="121"/>
        <end position="141"/>
    </location>
</feature>
<name>A0A9D6AAC0_9BACT</name>
<keyword evidence="1" id="KW-1133">Transmembrane helix</keyword>
<feature type="transmembrane region" description="Helical" evidence="1">
    <location>
        <begin position="94"/>
        <end position="115"/>
    </location>
</feature>
<comment type="caution">
    <text evidence="2">The sequence shown here is derived from an EMBL/GenBank/DDBJ whole genome shotgun (WGS) entry which is preliminary data.</text>
</comment>
<keyword evidence="1" id="KW-0812">Transmembrane</keyword>
<accession>A0A9D6AAC0</accession>
<feature type="transmembrane region" description="Helical" evidence="1">
    <location>
        <begin position="48"/>
        <end position="67"/>
    </location>
</feature>
<feature type="transmembrane region" description="Helical" evidence="1">
    <location>
        <begin position="21"/>
        <end position="42"/>
    </location>
</feature>
<organism evidence="2 3">
    <name type="scientific">Prevotella nigrescens</name>
    <dbReference type="NCBI Taxonomy" id="28133"/>
    <lineage>
        <taxon>Bacteria</taxon>
        <taxon>Pseudomonadati</taxon>
        <taxon>Bacteroidota</taxon>
        <taxon>Bacteroidia</taxon>
        <taxon>Bacteroidales</taxon>
        <taxon>Prevotellaceae</taxon>
        <taxon>Prevotella</taxon>
    </lineage>
</organism>
<evidence type="ECO:0000256" key="1">
    <source>
        <dbReference type="SAM" id="Phobius"/>
    </source>
</evidence>
<sequence length="163" mass="18699">MTRMNTPIENLRLPRTGKSTLYEVMSAAILLLAWIAGIVATINHKTSGRIVILLIVFSVIVALMHYCSYRPTMPWARNSFQPTTVRQAKVASRYYRVFAIEMALFCLIIILFDLLDMRNSLPSRALGFVFFVVVMITYNSASRKLMRVRNAEREQRQQNGHGK</sequence>
<evidence type="ECO:0000313" key="3">
    <source>
        <dbReference type="Proteomes" id="UP000787419"/>
    </source>
</evidence>
<gene>
    <name evidence="2" type="ORF">HXN55_05725</name>
</gene>
<evidence type="ECO:0000313" key="2">
    <source>
        <dbReference type="EMBL" id="MBF1446870.1"/>
    </source>
</evidence>
<dbReference type="Proteomes" id="UP000787419">
    <property type="component" value="Unassembled WGS sequence"/>
</dbReference>
<reference evidence="2" key="1">
    <citation type="submission" date="2020-04" db="EMBL/GenBank/DDBJ databases">
        <title>Deep metagenomics examines the oral microbiome during advanced dental caries in children, revealing novel taxa and co-occurrences with host molecules.</title>
        <authorList>
            <person name="Baker J.L."/>
            <person name="Morton J.T."/>
            <person name="Dinis M."/>
            <person name="Alvarez R."/>
            <person name="Tran N.C."/>
            <person name="Knight R."/>
            <person name="Edlund A."/>
        </authorList>
    </citation>
    <scope>NUCLEOTIDE SEQUENCE</scope>
    <source>
        <strain evidence="2">JCVI_32_bin.50</strain>
    </source>
</reference>
<dbReference type="RefSeq" id="WP_278490046.1">
    <property type="nucleotide sequence ID" value="NZ_CAJZDG010000054.1"/>
</dbReference>
<dbReference type="AlphaFoldDB" id="A0A9D6AAC0"/>
<dbReference type="EMBL" id="JABZTM010000051">
    <property type="protein sequence ID" value="MBF1446870.1"/>
    <property type="molecule type" value="Genomic_DNA"/>
</dbReference>
<proteinExistence type="predicted"/>
<keyword evidence="1" id="KW-0472">Membrane</keyword>